<organism evidence="4 5">
    <name type="scientific">Halomarina oriensis</name>
    <dbReference type="NCBI Taxonomy" id="671145"/>
    <lineage>
        <taxon>Archaea</taxon>
        <taxon>Methanobacteriati</taxon>
        <taxon>Methanobacteriota</taxon>
        <taxon>Stenosarchaea group</taxon>
        <taxon>Halobacteria</taxon>
        <taxon>Halobacteriales</taxon>
        <taxon>Natronomonadaceae</taxon>
        <taxon>Halomarina</taxon>
    </lineage>
</organism>
<proteinExistence type="predicted"/>
<reference evidence="4 5" key="1">
    <citation type="submission" date="2019-12" db="EMBL/GenBank/DDBJ databases">
        <title>Halocatena pleomorpha gen. nov. sp. nov., an extremely halophilic archaeon of family Halobacteriaceae isolated from saltpan soil.</title>
        <authorList>
            <person name="Pal Y."/>
            <person name="Verma A."/>
            <person name="Krishnamurthi S."/>
            <person name="Kumar P."/>
        </authorList>
    </citation>
    <scope>NUCLEOTIDE SEQUENCE [LARGE SCALE GENOMIC DNA]</scope>
    <source>
        <strain evidence="4 5">JCM 16495</strain>
    </source>
</reference>
<keyword evidence="1" id="KW-1188">Viral release from host cell</keyword>
<evidence type="ECO:0000313" key="5">
    <source>
        <dbReference type="Proteomes" id="UP000451471"/>
    </source>
</evidence>
<accession>A0A6B0GNU8</accession>
<dbReference type="RefSeq" id="WP_158206138.1">
    <property type="nucleotide sequence ID" value="NZ_WSZK01000036.1"/>
</dbReference>
<dbReference type="InterPro" id="IPR027417">
    <property type="entry name" value="P-loop_NTPase"/>
</dbReference>
<evidence type="ECO:0000256" key="1">
    <source>
        <dbReference type="ARBA" id="ARBA00022612"/>
    </source>
</evidence>
<name>A0A6B0GNU8_9EURY</name>
<dbReference type="Gene3D" id="3.30.420.240">
    <property type="match status" value="1"/>
</dbReference>
<dbReference type="Gene3D" id="3.40.50.300">
    <property type="entry name" value="P-loop containing nucleotide triphosphate hydrolases"/>
    <property type="match status" value="1"/>
</dbReference>
<dbReference type="InterPro" id="IPR035421">
    <property type="entry name" value="Terminase_6C"/>
</dbReference>
<feature type="region of interest" description="Disordered" evidence="2">
    <location>
        <begin position="425"/>
        <end position="446"/>
    </location>
</feature>
<dbReference type="Pfam" id="PF17289">
    <property type="entry name" value="Terminase_6C"/>
    <property type="match status" value="1"/>
</dbReference>
<evidence type="ECO:0000259" key="3">
    <source>
        <dbReference type="Pfam" id="PF17289"/>
    </source>
</evidence>
<dbReference type="OrthoDB" id="173544at2157"/>
<feature type="domain" description="Terminase large subunit gp17-like C-terminal" evidence="3">
    <location>
        <begin position="362"/>
        <end position="498"/>
    </location>
</feature>
<keyword evidence="5" id="KW-1185">Reference proteome</keyword>
<dbReference type="Proteomes" id="UP000451471">
    <property type="component" value="Unassembled WGS sequence"/>
</dbReference>
<protein>
    <recommendedName>
        <fullName evidence="3">Terminase large subunit gp17-like C-terminal domain-containing protein</fullName>
    </recommendedName>
</protein>
<sequence length="515" mass="57110">MSSTSVSPSAIAERNPLAHPAIASVQLFDYSLPPGDHLKELYNALWKAVDADFPHASKKVARLLPRGHGKSESVGVVFPTWALLTHPDIRVAIISKTANIAAERAGKVVDAVEHWAPRFGVELDNAAGHQLTTEANDHKEPSLSAYGLESQLTGKHFDVIVWDDIADWENQRTATQRRNVREYFRDYTKNLGDPDSALDGGFVQALIGTRKHPQDLYETDILNSATWDAKVSTAIRESDWPLVEQRAWSVRGDDGQVYDDVAALPADVNLANNGVIPDQPLTVLWPEHKPPESLLYDIVDGDDSLPIWRRENQQDPHALSGEVFKSEWLTYVSELPNPASSYRWVAGMDIGLVDDLQQAAENDTDYTALAVVAWDRSVGRGYLAHLAHRRGMSVKAAADWAVDELADYAIDAMLVEQNANRGVAQRLRDDSPIPADGTTSSGSKEERIHNMAAEFESSDIRIVGDPTDEVWRAFETEEWLQFPSASHDDRLDAIEIALRNIDTAETTSPRVTQPY</sequence>
<dbReference type="EMBL" id="WSZK01000036">
    <property type="protein sequence ID" value="MWG36482.1"/>
    <property type="molecule type" value="Genomic_DNA"/>
</dbReference>
<evidence type="ECO:0000256" key="2">
    <source>
        <dbReference type="SAM" id="MobiDB-lite"/>
    </source>
</evidence>
<evidence type="ECO:0000313" key="4">
    <source>
        <dbReference type="EMBL" id="MWG36482.1"/>
    </source>
</evidence>
<comment type="caution">
    <text evidence="4">The sequence shown here is derived from an EMBL/GenBank/DDBJ whole genome shotgun (WGS) entry which is preliminary data.</text>
</comment>
<gene>
    <name evidence="4" type="ORF">GQS65_18660</name>
</gene>
<dbReference type="AlphaFoldDB" id="A0A6B0GNU8"/>